<dbReference type="InterPro" id="IPR016169">
    <property type="entry name" value="FAD-bd_PCMH_sub2"/>
</dbReference>
<protein>
    <submittedName>
        <fullName evidence="2">Uncharacterized protein</fullName>
    </submittedName>
</protein>
<dbReference type="RefSeq" id="WP_263279976.1">
    <property type="nucleotide sequence ID" value="NZ_CP106795.1"/>
</dbReference>
<evidence type="ECO:0000256" key="1">
    <source>
        <dbReference type="SAM" id="MobiDB-lite"/>
    </source>
</evidence>
<dbReference type="Proteomes" id="UP001060733">
    <property type="component" value="Chromosome"/>
</dbReference>
<feature type="region of interest" description="Disordered" evidence="1">
    <location>
        <begin position="1"/>
        <end position="27"/>
    </location>
</feature>
<evidence type="ECO:0000313" key="2">
    <source>
        <dbReference type="EMBL" id="UXY39924.1"/>
    </source>
</evidence>
<evidence type="ECO:0000313" key="3">
    <source>
        <dbReference type="Proteomes" id="UP001060733"/>
    </source>
</evidence>
<dbReference type="Gene3D" id="3.40.462.20">
    <property type="match status" value="1"/>
</dbReference>
<dbReference type="Gene3D" id="3.30.465.10">
    <property type="match status" value="1"/>
</dbReference>
<accession>A0ABY6EZX9</accession>
<reference evidence="2" key="1">
    <citation type="submission" date="2022-10" db="EMBL/GenBank/DDBJ databases">
        <authorList>
            <person name="Mo P."/>
        </authorList>
    </citation>
    <scope>NUCLEOTIDE SEQUENCE</scope>
    <source>
        <strain evidence="2">HUAS 14-6</strain>
    </source>
</reference>
<gene>
    <name evidence="2" type="ORF">N8I86_37585</name>
</gene>
<dbReference type="EMBL" id="CP106795">
    <property type="protein sequence ID" value="UXY39924.1"/>
    <property type="molecule type" value="Genomic_DNA"/>
</dbReference>
<organism evidence="2 3">
    <name type="scientific">Streptomyces albidocamelliae</name>
    <dbReference type="NCBI Taxonomy" id="2981135"/>
    <lineage>
        <taxon>Bacteria</taxon>
        <taxon>Bacillati</taxon>
        <taxon>Actinomycetota</taxon>
        <taxon>Actinomycetes</taxon>
        <taxon>Kitasatosporales</taxon>
        <taxon>Streptomycetaceae</taxon>
        <taxon>Streptomyces</taxon>
    </lineage>
</organism>
<feature type="compositionally biased region" description="Pro residues" evidence="1">
    <location>
        <begin position="1"/>
        <end position="25"/>
    </location>
</feature>
<name>A0ABY6EZX9_9ACTN</name>
<sequence length="99" mass="10569">MPIPPKPPCPDPGSPRPHPPSPPRRTIPEDDLFWALCGGCGGNYGVVTALQFATEDTRDASLTRFVVTWPATGTATALQGWRAWNAEQPSDSGMPSLPT</sequence>
<proteinExistence type="predicted"/>
<keyword evidence="3" id="KW-1185">Reference proteome</keyword>